<dbReference type="EMBL" id="FNDU01000001">
    <property type="protein sequence ID" value="SDH48844.1"/>
    <property type="molecule type" value="Genomic_DNA"/>
</dbReference>
<dbReference type="AlphaFoldDB" id="A0A1G8CUA7"/>
<dbReference type="OrthoDB" id="2381338at2"/>
<dbReference type="STRING" id="930129.SAMN05216352_101442"/>
<dbReference type="RefSeq" id="WP_091580231.1">
    <property type="nucleotide sequence ID" value="NZ_FNDU01000001.1"/>
</dbReference>
<protein>
    <submittedName>
        <fullName evidence="1">Type I phosphodiesterase / nucleotide pyrophosphatase</fullName>
    </submittedName>
</protein>
<dbReference type="InterPro" id="IPR017850">
    <property type="entry name" value="Alkaline_phosphatase_core_sf"/>
</dbReference>
<evidence type="ECO:0000313" key="1">
    <source>
        <dbReference type="EMBL" id="SDH48844.1"/>
    </source>
</evidence>
<dbReference type="Pfam" id="PF01663">
    <property type="entry name" value="Phosphodiest"/>
    <property type="match status" value="1"/>
</dbReference>
<reference evidence="1 2" key="1">
    <citation type="submission" date="2016-10" db="EMBL/GenBank/DDBJ databases">
        <authorList>
            <person name="de Groot N.N."/>
        </authorList>
    </citation>
    <scope>NUCLEOTIDE SEQUENCE [LARGE SCALE GENOMIC DNA]</scope>
    <source>
        <strain evidence="2">P4B,CCM 7963,CECT 7998,DSM 25260,IBRC-M 10614,KCTC 13821</strain>
    </source>
</reference>
<dbReference type="PANTHER" id="PTHR10151">
    <property type="entry name" value="ECTONUCLEOTIDE PYROPHOSPHATASE/PHOSPHODIESTERASE"/>
    <property type="match status" value="1"/>
</dbReference>
<organism evidence="1 2">
    <name type="scientific">Alteribacillus bidgolensis</name>
    <dbReference type="NCBI Taxonomy" id="930129"/>
    <lineage>
        <taxon>Bacteria</taxon>
        <taxon>Bacillati</taxon>
        <taxon>Bacillota</taxon>
        <taxon>Bacilli</taxon>
        <taxon>Bacillales</taxon>
        <taxon>Bacillaceae</taxon>
        <taxon>Alteribacillus</taxon>
    </lineage>
</organism>
<accession>A0A1G8CUA7</accession>
<dbReference type="InterPro" id="IPR002591">
    <property type="entry name" value="Phosphodiest/P_Trfase"/>
</dbReference>
<proteinExistence type="predicted"/>
<dbReference type="PANTHER" id="PTHR10151:SF120">
    <property type="entry name" value="BIS(5'-ADENOSYL)-TRIPHOSPHATASE"/>
    <property type="match status" value="1"/>
</dbReference>
<gene>
    <name evidence="1" type="ORF">SAMN05216352_101442</name>
</gene>
<dbReference type="Proteomes" id="UP000199017">
    <property type="component" value="Unassembled WGS sequence"/>
</dbReference>
<evidence type="ECO:0000313" key="2">
    <source>
        <dbReference type="Proteomes" id="UP000199017"/>
    </source>
</evidence>
<dbReference type="SUPFAM" id="SSF53649">
    <property type="entry name" value="Alkaline phosphatase-like"/>
    <property type="match status" value="1"/>
</dbReference>
<name>A0A1G8CUA7_9BACI</name>
<keyword evidence="2" id="KW-1185">Reference proteome</keyword>
<dbReference type="Gene3D" id="3.40.720.10">
    <property type="entry name" value="Alkaline Phosphatase, subunit A"/>
    <property type="match status" value="1"/>
</dbReference>
<sequence length="489" mass="56254">MPSSPSQKSVIMIMLDTLMDKPLQRALKEERIPAFTYFMEHGNYFADVVAPFPTMSVNVESTLLTGHYSDQHGVPSLVWYNKEENRIINYGTHVKDLMKLGLSKSMYDALYRLNNEHLNTQVTTIHEDLHEQGKHSASINPLVHRGKTPHNLTIPRFIRYFVPIEKQVETFTAEKFVYGRLSKLSPLKKYSRVWNKYGFNNNFSVQEFTHLVDHNEIPDFSLVYLPDHDKNVHKNGPMDTKGIKDMDKNLQTILDSFPTWEEALKNYIWILIGDNGQSHVKKDRRQAMVDIRKLLLPLKITKLSRGVHKDDQVVVANNLRSCLIYSLNTEDVPLTTIVEKLKEDDRVEIIAWKMNDWIHVASANNKETFRFKENGEMKDEYNQTWSVDGDPSILDLHIQEDNIHFGDFPDALKRLHSTLHSHQGNFVVTSVKPGYEFSGEVTPSHPGGASHGGFHKNDSHIPMVVTGTESTPESLRLVDFKNWILNLIK</sequence>
<dbReference type="GO" id="GO:0016787">
    <property type="term" value="F:hydrolase activity"/>
    <property type="evidence" value="ECO:0007669"/>
    <property type="project" value="UniProtKB-ARBA"/>
</dbReference>